<dbReference type="Pfam" id="PF15978">
    <property type="entry name" value="TnsD"/>
    <property type="match status" value="1"/>
</dbReference>
<accession>A0ABX8RDY3</accession>
<name>A0ABX8RDY3_9CLOT</name>
<dbReference type="RefSeq" id="WP_218283328.1">
    <property type="nucleotide sequence ID" value="NZ_CP078093.1"/>
</dbReference>
<evidence type="ECO:0000313" key="4">
    <source>
        <dbReference type="Proteomes" id="UP000886818"/>
    </source>
</evidence>
<keyword evidence="4" id="KW-1185">Reference proteome</keyword>
<dbReference type="InterPro" id="IPR009492">
    <property type="entry name" value="TniQ"/>
</dbReference>
<dbReference type="EMBL" id="CP078093">
    <property type="protein sequence ID" value="QXM06632.1"/>
    <property type="molecule type" value="Genomic_DNA"/>
</dbReference>
<feature type="domain" description="Transposon Tn7 transposition protein TnsD C-terminal" evidence="2">
    <location>
        <begin position="197"/>
        <end position="566"/>
    </location>
</feature>
<dbReference type="InterPro" id="IPR032750">
    <property type="entry name" value="TnsD_C"/>
</dbReference>
<evidence type="ECO:0000259" key="1">
    <source>
        <dbReference type="Pfam" id="PF06527"/>
    </source>
</evidence>
<proteinExistence type="predicted"/>
<sequence length="626" mass="73549">MLTFFTDPHEDELLYGAIARYHYYIGNIDYKDTLRELFGRDSVIPSLYLPCKLEHLAKQLGKKYTSDYLIKNHTLFPFYAPFLPKERKNTLINTMKFEDGQGIYTRLGMVAGGICKKEGIYYCPLCSQKEIKKYGEAYIHRIHQVQGVFVCPEHEVKLKKYKIDKTKASRIEFIRLDEKLLELDIERKAIDKELVKIAQAARYLLDNDLAAFDKEFVAKKYKELLDKKGFLSVNKTIQQKKLYNAFIWFYGKELLNKLESDIDQDDEYNWLKVISRNSKRTVHPIRHILFIDFLTEDIKHFFKSKEEGYSPFGESPWPCLNPVAEHYKKDVVTNLKITADYKTRLPVGTFSCTCGFVYSRKGPDQFEEDRYRVGRIKAFGHVWENKLKAYLKEEKYGLREVARLMKCDPKTIKNFDKKLGLNYFEGSKAIVKEVKVNKAQGKEIDIQAYKDKIIGTIREQPSLSRTQIRRLCQKEYSYLYSHEKEWLFSNLPKKMNKQEIDYKSDQRVAWDVRDTEIVEAVKEAHRKLLASQKPIRITKSNIGKMLGILPTLEKNLDKLPKTKEFLDSILESVTDFQIRRSKKIIDEKIARKEPVRLWEIQRLAGIRTKAFNKIKDSLEAYINRGG</sequence>
<evidence type="ECO:0000259" key="2">
    <source>
        <dbReference type="Pfam" id="PF15978"/>
    </source>
</evidence>
<evidence type="ECO:0000313" key="3">
    <source>
        <dbReference type="EMBL" id="QXM06632.1"/>
    </source>
</evidence>
<reference evidence="3" key="1">
    <citation type="submission" date="2021-07" db="EMBL/GenBank/DDBJ databases">
        <title>Complete genome sequence of Crassaminicella sp. 143-21, isolated from a deep-sea hydrothermal vent.</title>
        <authorList>
            <person name="Li X."/>
        </authorList>
    </citation>
    <scope>NUCLEOTIDE SEQUENCE</scope>
    <source>
        <strain evidence="3">143-21</strain>
    </source>
</reference>
<gene>
    <name evidence="3" type="ORF">KVH43_02460</name>
</gene>
<feature type="domain" description="TniQ" evidence="1">
    <location>
        <begin position="4"/>
        <end position="158"/>
    </location>
</feature>
<protein>
    <submittedName>
        <fullName evidence="3">TnsD family transposase</fullName>
    </submittedName>
</protein>
<dbReference type="Pfam" id="PF06527">
    <property type="entry name" value="TniQ"/>
    <property type="match status" value="1"/>
</dbReference>
<organism evidence="3 4">
    <name type="scientific">Crassaminicella indica</name>
    <dbReference type="NCBI Taxonomy" id="2855394"/>
    <lineage>
        <taxon>Bacteria</taxon>
        <taxon>Bacillati</taxon>
        <taxon>Bacillota</taxon>
        <taxon>Clostridia</taxon>
        <taxon>Eubacteriales</taxon>
        <taxon>Clostridiaceae</taxon>
        <taxon>Crassaminicella</taxon>
    </lineage>
</organism>
<dbReference type="Proteomes" id="UP000886818">
    <property type="component" value="Chromosome"/>
</dbReference>